<evidence type="ECO:0000259" key="1">
    <source>
        <dbReference type="PROSITE" id="PS50181"/>
    </source>
</evidence>
<organism evidence="2 3">
    <name type="scientific">Musa troglodytarum</name>
    <name type="common">fe'i banana</name>
    <dbReference type="NCBI Taxonomy" id="320322"/>
    <lineage>
        <taxon>Eukaryota</taxon>
        <taxon>Viridiplantae</taxon>
        <taxon>Streptophyta</taxon>
        <taxon>Embryophyta</taxon>
        <taxon>Tracheophyta</taxon>
        <taxon>Spermatophyta</taxon>
        <taxon>Magnoliopsida</taxon>
        <taxon>Liliopsida</taxon>
        <taxon>Zingiberales</taxon>
        <taxon>Musaceae</taxon>
        <taxon>Musa</taxon>
    </lineage>
</organism>
<proteinExistence type="predicted"/>
<keyword evidence="3" id="KW-1185">Reference proteome</keyword>
<name>A0A9E7HTN7_9LILI</name>
<dbReference type="AlphaFoldDB" id="A0A9E7HTN7"/>
<evidence type="ECO:0000313" key="3">
    <source>
        <dbReference type="Proteomes" id="UP001055439"/>
    </source>
</evidence>
<protein>
    <submittedName>
        <fullName evidence="2">F-box protein</fullName>
    </submittedName>
</protein>
<dbReference type="OrthoDB" id="736822at2759"/>
<dbReference type="InterPro" id="IPR036047">
    <property type="entry name" value="F-box-like_dom_sf"/>
</dbReference>
<dbReference type="PANTHER" id="PTHR31370:SF2">
    <property type="entry name" value="OS08G0105100 PROTEIN"/>
    <property type="match status" value="1"/>
</dbReference>
<accession>A0A9E7HTN7</accession>
<dbReference type="CDD" id="cd09917">
    <property type="entry name" value="F-box_SF"/>
    <property type="match status" value="1"/>
</dbReference>
<dbReference type="PANTHER" id="PTHR31370">
    <property type="entry name" value="F-BOX PROTEIN FAMILY-LIKE"/>
    <property type="match status" value="1"/>
</dbReference>
<dbReference type="InterPro" id="IPR040275">
    <property type="entry name" value="At5g39450-like"/>
</dbReference>
<dbReference type="EMBL" id="CP097510">
    <property type="protein sequence ID" value="URE39565.1"/>
    <property type="molecule type" value="Genomic_DNA"/>
</dbReference>
<sequence length="600" mass="67166">MSREATAEVCGSGLFLALPDDVLAFISGRLHLRDLFALALCCRGLWEAIAESEKTWFAQCCRLGPPPHALPLWREGVGSYFTLCRFLASVAPLLGVWVHQNPELRNVVCVLWGFLSVVGVSVIPQEVGLLGLDSGPLLWAPVFEVLADADGAPSRLFLHGRGDRGEDRLYPGSVQPIDSYCNVLLLEVDVRQRDPCFTPNPARLPYPGCFSSVFDDKYPTFMRHLRRLNTNIIFGPPANPYSQLCFSDRNWLLNEVADAVALEIPSDLATAPLFERCSPRNDTKLLAGRWSQLTEMHMLNRRRIKMKAADRLVPGLMEHRSLDACDGINDHRSAVSGKRRALFSVFEKLRDEPKQQYMSRSMFPQVADSVSSSGNYWWSTPDGLLKFLLSSDSIGLSLKAAHKMDATNMAWPDTSNDWFALYKLPSAWHELAGLWSGTFGWPSEDKPEKALFLVLLSYEEIRGRRLLIATKILEGTQRLHYPNGSPMFTVKLDEAASYPFPWGVDRVSPRVEVKKSYNGEGAVACSGFLCADLKPGALYVLQNGLLIFVWEKSNSVITLQRIVLQELLRKGERVPMLPPTADFLYFTKPYSDMFAAVQNG</sequence>
<evidence type="ECO:0000313" key="2">
    <source>
        <dbReference type="EMBL" id="URE39565.1"/>
    </source>
</evidence>
<dbReference type="Proteomes" id="UP001055439">
    <property type="component" value="Chromosome 8"/>
</dbReference>
<feature type="domain" description="F-box" evidence="1">
    <location>
        <begin position="12"/>
        <end position="59"/>
    </location>
</feature>
<reference evidence="2" key="1">
    <citation type="submission" date="2022-05" db="EMBL/GenBank/DDBJ databases">
        <title>The Musa troglodytarum L. genome provides insights into the mechanism of non-climacteric behaviour and enrichment of carotenoids.</title>
        <authorList>
            <person name="Wang J."/>
        </authorList>
    </citation>
    <scope>NUCLEOTIDE SEQUENCE</scope>
    <source>
        <tissue evidence="2">Leaf</tissue>
    </source>
</reference>
<dbReference type="InterPro" id="IPR001810">
    <property type="entry name" value="F-box_dom"/>
</dbReference>
<dbReference type="PROSITE" id="PS50181">
    <property type="entry name" value="FBOX"/>
    <property type="match status" value="1"/>
</dbReference>
<gene>
    <name evidence="2" type="ORF">MUK42_16220</name>
</gene>
<dbReference type="SUPFAM" id="SSF81383">
    <property type="entry name" value="F-box domain"/>
    <property type="match status" value="1"/>
</dbReference>